<keyword evidence="4" id="KW-1185">Reference proteome</keyword>
<dbReference type="Pfam" id="PF02894">
    <property type="entry name" value="GFO_IDH_MocA_C"/>
    <property type="match status" value="1"/>
</dbReference>
<feature type="domain" description="Gfo/Idh/MocA-like oxidoreductase C-terminal" evidence="2">
    <location>
        <begin position="139"/>
        <end position="361"/>
    </location>
</feature>
<dbReference type="Pfam" id="PF01408">
    <property type="entry name" value="GFO_IDH_MocA"/>
    <property type="match status" value="1"/>
</dbReference>
<accession>A0A9X3UQL5</accession>
<feature type="domain" description="Gfo/Idh/MocA-like oxidoreductase N-terminal" evidence="1">
    <location>
        <begin position="4"/>
        <end position="123"/>
    </location>
</feature>
<dbReference type="InterPro" id="IPR050424">
    <property type="entry name" value="Gfo-Idh-MocA_inositol_DH"/>
</dbReference>
<evidence type="ECO:0000259" key="2">
    <source>
        <dbReference type="Pfam" id="PF02894"/>
    </source>
</evidence>
<dbReference type="PANTHER" id="PTHR43593">
    <property type="match status" value="1"/>
</dbReference>
<evidence type="ECO:0000313" key="3">
    <source>
        <dbReference type="EMBL" id="MDA5401369.1"/>
    </source>
</evidence>
<dbReference type="RefSeq" id="WP_267993358.1">
    <property type="nucleotide sequence ID" value="NZ_JAPJZI010000002.1"/>
</dbReference>
<dbReference type="InterPro" id="IPR000683">
    <property type="entry name" value="Gfo/Idh/MocA-like_OxRdtase_N"/>
</dbReference>
<evidence type="ECO:0000259" key="1">
    <source>
        <dbReference type="Pfam" id="PF01408"/>
    </source>
</evidence>
<dbReference type="Gene3D" id="3.30.360.10">
    <property type="entry name" value="Dihydrodipicolinate Reductase, domain 2"/>
    <property type="match status" value="1"/>
</dbReference>
<gene>
    <name evidence="3" type="ORF">OQ273_22540</name>
</gene>
<dbReference type="Gene3D" id="3.40.50.720">
    <property type="entry name" value="NAD(P)-binding Rossmann-like Domain"/>
    <property type="match status" value="1"/>
</dbReference>
<dbReference type="AlphaFoldDB" id="A0A9X3UQL5"/>
<evidence type="ECO:0000313" key="4">
    <source>
        <dbReference type="Proteomes" id="UP001151234"/>
    </source>
</evidence>
<dbReference type="PANTHER" id="PTHR43593:SF1">
    <property type="entry name" value="INOSITOL 2-DEHYDROGENASE"/>
    <property type="match status" value="1"/>
</dbReference>
<protein>
    <submittedName>
        <fullName evidence="3">Gfo/Idh/MocA family oxidoreductase</fullName>
    </submittedName>
</protein>
<dbReference type="SUPFAM" id="SSF55347">
    <property type="entry name" value="Glyceraldehyde-3-phosphate dehydrogenase-like, C-terminal domain"/>
    <property type="match status" value="1"/>
</dbReference>
<dbReference type="GO" id="GO:0000166">
    <property type="term" value="F:nucleotide binding"/>
    <property type="evidence" value="ECO:0007669"/>
    <property type="project" value="InterPro"/>
</dbReference>
<sequence>MNTIRYGIIGSGMMGQEHIRNIALLDGTEISAVADPNTEMQRSAATLAGPACRTFSHHGRLIEEGGFDALVVAAPNHMHKPILDDVLKCDVPVLVEKPLGIDGSQCRDIMAGANGRKAPVWVAMEYRYMPPIARLLEEVRAGAAGEPKMIAIREHRFPFLSKVGDWNRFQDQTGGTMIEKCCHFFDLMRLLSGSEAIRVFASGAMDVNFKDEIFNGRRADILDNAFVIVDFENGIRAMLDLCMFAEGSYWQETVTVTGDRARIDAHVPGPARFSPTGEERSSRLVLSPRESKVPIAEDIHVDPAILSAGDHHGSTFYQHEKFLHMVRNGGAPEVSMLDGAKSVEIGAAAEESARTGMPVML</sequence>
<dbReference type="Proteomes" id="UP001151234">
    <property type="component" value="Unassembled WGS sequence"/>
</dbReference>
<proteinExistence type="predicted"/>
<dbReference type="SUPFAM" id="SSF51735">
    <property type="entry name" value="NAD(P)-binding Rossmann-fold domains"/>
    <property type="match status" value="1"/>
</dbReference>
<comment type="caution">
    <text evidence="3">The sequence shown here is derived from an EMBL/GenBank/DDBJ whole genome shotgun (WGS) entry which is preliminary data.</text>
</comment>
<dbReference type="EMBL" id="JAPJZI010000002">
    <property type="protein sequence ID" value="MDA5401369.1"/>
    <property type="molecule type" value="Genomic_DNA"/>
</dbReference>
<dbReference type="InterPro" id="IPR004104">
    <property type="entry name" value="Gfo/Idh/MocA-like_OxRdtase_C"/>
</dbReference>
<dbReference type="InterPro" id="IPR036291">
    <property type="entry name" value="NAD(P)-bd_dom_sf"/>
</dbReference>
<reference evidence="3" key="1">
    <citation type="submission" date="2022-11" db="EMBL/GenBank/DDBJ databases">
        <title>Draft genome sequence of Hoeflea poritis E7-10 and Hoeflea prorocentri PM5-8, separated from scleractinian coral Porites lutea and marine dinoflagellate.</title>
        <authorList>
            <person name="Zhang G."/>
            <person name="Wei Q."/>
            <person name="Cai L."/>
        </authorList>
    </citation>
    <scope>NUCLEOTIDE SEQUENCE</scope>
    <source>
        <strain evidence="3">PM5-8</strain>
    </source>
</reference>
<organism evidence="3 4">
    <name type="scientific">Hoeflea prorocentri</name>
    <dbReference type="NCBI Taxonomy" id="1922333"/>
    <lineage>
        <taxon>Bacteria</taxon>
        <taxon>Pseudomonadati</taxon>
        <taxon>Pseudomonadota</taxon>
        <taxon>Alphaproteobacteria</taxon>
        <taxon>Hyphomicrobiales</taxon>
        <taxon>Rhizobiaceae</taxon>
        <taxon>Hoeflea</taxon>
    </lineage>
</organism>
<name>A0A9X3UQL5_9HYPH</name>